<accession>A0A174AMI9</accession>
<feature type="domain" description="HMA" evidence="1">
    <location>
        <begin position="1"/>
        <end position="69"/>
    </location>
</feature>
<dbReference type="Pfam" id="PF00403">
    <property type="entry name" value="HMA"/>
    <property type="match status" value="1"/>
</dbReference>
<dbReference type="EMBL" id="CYZA01000007">
    <property type="protein sequence ID" value="CUN88830.1"/>
    <property type="molecule type" value="Genomic_DNA"/>
</dbReference>
<dbReference type="SUPFAM" id="SSF55008">
    <property type="entry name" value="HMA, heavy metal-associated domain"/>
    <property type="match status" value="1"/>
</dbReference>
<sequence>MKKTYKIDVDCANCANKMEEAAKNTAGVKDATVNFMMLKMIVEFEEGQDPKAVMKDVLANCKKVEDDCEIYL</sequence>
<dbReference type="Gene3D" id="3.30.70.100">
    <property type="match status" value="1"/>
</dbReference>
<dbReference type="RefSeq" id="WP_055053315.1">
    <property type="nucleotide sequence ID" value="NZ_CYZA01000007.1"/>
</dbReference>
<dbReference type="InterPro" id="IPR006121">
    <property type="entry name" value="HMA_dom"/>
</dbReference>
<gene>
    <name evidence="2" type="ORF">ERS852395_01592</name>
</gene>
<evidence type="ECO:0000259" key="1">
    <source>
        <dbReference type="PROSITE" id="PS50846"/>
    </source>
</evidence>
<evidence type="ECO:0000313" key="2">
    <source>
        <dbReference type="EMBL" id="CUN88830.1"/>
    </source>
</evidence>
<organism evidence="2 3">
    <name type="scientific">Blautia obeum</name>
    <dbReference type="NCBI Taxonomy" id="40520"/>
    <lineage>
        <taxon>Bacteria</taxon>
        <taxon>Bacillati</taxon>
        <taxon>Bacillota</taxon>
        <taxon>Clostridia</taxon>
        <taxon>Lachnospirales</taxon>
        <taxon>Lachnospiraceae</taxon>
        <taxon>Blautia</taxon>
    </lineage>
</organism>
<dbReference type="CDD" id="cd00371">
    <property type="entry name" value="HMA"/>
    <property type="match status" value="1"/>
</dbReference>
<dbReference type="GO" id="GO:0046872">
    <property type="term" value="F:metal ion binding"/>
    <property type="evidence" value="ECO:0007669"/>
    <property type="project" value="InterPro"/>
</dbReference>
<proteinExistence type="predicted"/>
<name>A0A174AMI9_9FIRM</name>
<evidence type="ECO:0000313" key="3">
    <source>
        <dbReference type="Proteomes" id="UP000095447"/>
    </source>
</evidence>
<dbReference type="AlphaFoldDB" id="A0A174AMI9"/>
<dbReference type="Proteomes" id="UP000095447">
    <property type="component" value="Unassembled WGS sequence"/>
</dbReference>
<dbReference type="PROSITE" id="PS50846">
    <property type="entry name" value="HMA_2"/>
    <property type="match status" value="1"/>
</dbReference>
<reference evidence="2 3" key="1">
    <citation type="submission" date="2015-09" db="EMBL/GenBank/DDBJ databases">
        <authorList>
            <consortium name="Pathogen Informatics"/>
        </authorList>
    </citation>
    <scope>NUCLEOTIDE SEQUENCE [LARGE SCALE GENOMIC DNA]</scope>
    <source>
        <strain evidence="2 3">2789STDY5608838</strain>
    </source>
</reference>
<dbReference type="InterPro" id="IPR036163">
    <property type="entry name" value="HMA_dom_sf"/>
</dbReference>
<protein>
    <submittedName>
        <fullName evidence="2">Heavy-metal-associated domain</fullName>
    </submittedName>
</protein>